<dbReference type="EMBL" id="CM004404">
    <property type="protein sequence ID" value="OAY22682.1"/>
    <property type="molecule type" value="Genomic_DNA"/>
</dbReference>
<accession>A0A2C9U0J6</accession>
<organism evidence="2">
    <name type="scientific">Manihot esculenta</name>
    <name type="common">Cassava</name>
    <name type="synonym">Jatropha manihot</name>
    <dbReference type="NCBI Taxonomy" id="3983"/>
    <lineage>
        <taxon>Eukaryota</taxon>
        <taxon>Viridiplantae</taxon>
        <taxon>Streptophyta</taxon>
        <taxon>Embryophyta</taxon>
        <taxon>Tracheophyta</taxon>
        <taxon>Spermatophyta</taxon>
        <taxon>Magnoliopsida</taxon>
        <taxon>eudicotyledons</taxon>
        <taxon>Gunneridae</taxon>
        <taxon>Pentapetalae</taxon>
        <taxon>rosids</taxon>
        <taxon>fabids</taxon>
        <taxon>Malpighiales</taxon>
        <taxon>Euphorbiaceae</taxon>
        <taxon>Crotonoideae</taxon>
        <taxon>Manihoteae</taxon>
        <taxon>Manihot</taxon>
    </lineage>
</organism>
<feature type="region of interest" description="Disordered" evidence="1">
    <location>
        <begin position="69"/>
        <end position="95"/>
    </location>
</feature>
<proteinExistence type="predicted"/>
<name>A0A2C9U0J6_MANES</name>
<feature type="compositionally biased region" description="Low complexity" evidence="1">
    <location>
        <begin position="86"/>
        <end position="95"/>
    </location>
</feature>
<evidence type="ECO:0000313" key="2">
    <source>
        <dbReference type="EMBL" id="OAY22682.1"/>
    </source>
</evidence>
<dbReference type="AlphaFoldDB" id="A0A2C9U0J6"/>
<reference evidence="2" key="1">
    <citation type="submission" date="2016-02" db="EMBL/GenBank/DDBJ databases">
        <title>WGS assembly of Manihot esculenta.</title>
        <authorList>
            <person name="Bredeson J.V."/>
            <person name="Prochnik S.E."/>
            <person name="Lyons J.B."/>
            <person name="Schmutz J."/>
            <person name="Grimwood J."/>
            <person name="Vrebalov J."/>
            <person name="Bart R.S."/>
            <person name="Amuge T."/>
            <person name="Ferguson M.E."/>
            <person name="Green R."/>
            <person name="Putnam N."/>
            <person name="Stites J."/>
            <person name="Rounsley S."/>
            <person name="Rokhsar D.S."/>
        </authorList>
    </citation>
    <scope>NUCLEOTIDE SEQUENCE [LARGE SCALE GENOMIC DNA]</scope>
    <source>
        <tissue evidence="2">Leaf</tissue>
    </source>
</reference>
<sequence length="95" mass="10416">MTSLNKRSVRHISYMITIIIMTLLLILTSESSSLESSPKSPPLHFKPIKVQKKQGYGKQYGVHHPAEVVEDYGPWDPSPGSGGGNYSPIPHGEVS</sequence>
<gene>
    <name evidence="2" type="ORF">MANES_18G017900</name>
</gene>
<evidence type="ECO:0000256" key="1">
    <source>
        <dbReference type="SAM" id="MobiDB-lite"/>
    </source>
</evidence>
<protein>
    <submittedName>
        <fullName evidence="2">Uncharacterized protein</fullName>
    </submittedName>
</protein>